<feature type="transmembrane region" description="Helical" evidence="1">
    <location>
        <begin position="35"/>
        <end position="52"/>
    </location>
</feature>
<sequence length="71" mass="8195">MSRVELNMLFVVVSLLCAVFFYCQALQSGMGRKRWATAGFVLGPLVWPMFCMEKRMKTFKRFGTKFGIFNA</sequence>
<gene>
    <name evidence="2" type="ORF">RI845_05340</name>
</gene>
<keyword evidence="1" id="KW-0472">Membrane</keyword>
<dbReference type="EMBL" id="CP134146">
    <property type="protein sequence ID" value="WNC69572.1"/>
    <property type="molecule type" value="Genomic_DNA"/>
</dbReference>
<keyword evidence="1" id="KW-0812">Transmembrane</keyword>
<keyword evidence="1" id="KW-1133">Transmembrane helix</keyword>
<dbReference type="RefSeq" id="WP_348388714.1">
    <property type="nucleotide sequence ID" value="NZ_CP134146.1"/>
</dbReference>
<reference evidence="3" key="1">
    <citation type="submission" date="2023-09" db="EMBL/GenBank/DDBJ databases">
        <authorList>
            <person name="Li S."/>
            <person name="Li X."/>
            <person name="Zhang C."/>
            <person name="Zhao Z."/>
        </authorList>
    </citation>
    <scope>NUCLEOTIDE SEQUENCE [LARGE SCALE GENOMIC DNA]</scope>
    <source>
        <strain evidence="3">SQ345</strain>
    </source>
</reference>
<evidence type="ECO:0000256" key="1">
    <source>
        <dbReference type="SAM" id="Phobius"/>
    </source>
</evidence>
<dbReference type="Proteomes" id="UP001248581">
    <property type="component" value="Chromosome"/>
</dbReference>
<organism evidence="2 3">
    <name type="scientific">Thalassotalea nanhaiensis</name>
    <dbReference type="NCBI Taxonomy" id="3065648"/>
    <lineage>
        <taxon>Bacteria</taxon>
        <taxon>Pseudomonadati</taxon>
        <taxon>Pseudomonadota</taxon>
        <taxon>Gammaproteobacteria</taxon>
        <taxon>Alteromonadales</taxon>
        <taxon>Colwelliaceae</taxon>
        <taxon>Thalassotalea</taxon>
    </lineage>
</organism>
<name>A0ABY9TL88_9GAMM</name>
<protein>
    <submittedName>
        <fullName evidence="2">Uncharacterized protein</fullName>
    </submittedName>
</protein>
<proteinExistence type="predicted"/>
<accession>A0ABY9TL88</accession>
<keyword evidence="3" id="KW-1185">Reference proteome</keyword>
<evidence type="ECO:0000313" key="3">
    <source>
        <dbReference type="Proteomes" id="UP001248581"/>
    </source>
</evidence>
<evidence type="ECO:0000313" key="2">
    <source>
        <dbReference type="EMBL" id="WNC69572.1"/>
    </source>
</evidence>